<evidence type="ECO:0000259" key="1">
    <source>
        <dbReference type="PROSITE" id="PS50206"/>
    </source>
</evidence>
<dbReference type="CDD" id="cd00158">
    <property type="entry name" value="RHOD"/>
    <property type="match status" value="1"/>
</dbReference>
<name>A0A5M8I9M6_CHLPH</name>
<feature type="domain" description="Rhodanese" evidence="1">
    <location>
        <begin position="29"/>
        <end position="127"/>
    </location>
</feature>
<accession>A0A5M8I9M6</accession>
<evidence type="ECO:0000313" key="3">
    <source>
        <dbReference type="Proteomes" id="UP000327458"/>
    </source>
</evidence>
<organism evidence="2 3">
    <name type="scientific">Chlorobium phaeovibrioides</name>
    <dbReference type="NCBI Taxonomy" id="1094"/>
    <lineage>
        <taxon>Bacteria</taxon>
        <taxon>Pseudomonadati</taxon>
        <taxon>Chlorobiota</taxon>
        <taxon>Chlorobiia</taxon>
        <taxon>Chlorobiales</taxon>
        <taxon>Chlorobiaceae</taxon>
        <taxon>Chlorobium/Pelodictyon group</taxon>
        <taxon>Chlorobium</taxon>
    </lineage>
</organism>
<gene>
    <name evidence="2" type="ORF">FP507_00180</name>
</gene>
<proteinExistence type="predicted"/>
<dbReference type="InterPro" id="IPR001763">
    <property type="entry name" value="Rhodanese-like_dom"/>
</dbReference>
<dbReference type="PROSITE" id="PS50206">
    <property type="entry name" value="RHODANESE_3"/>
    <property type="match status" value="1"/>
</dbReference>
<comment type="caution">
    <text evidence="2">The sequence shown here is derived from an EMBL/GenBank/DDBJ whole genome shotgun (WGS) entry which is preliminary data.</text>
</comment>
<dbReference type="EMBL" id="VMRG01000001">
    <property type="protein sequence ID" value="KAA6231700.1"/>
    <property type="molecule type" value="Genomic_DNA"/>
</dbReference>
<dbReference type="Pfam" id="PF00581">
    <property type="entry name" value="Rhodanese"/>
    <property type="match status" value="1"/>
</dbReference>
<dbReference type="Proteomes" id="UP000327458">
    <property type="component" value="Unassembled WGS sequence"/>
</dbReference>
<dbReference type="PANTHER" id="PTHR44086">
    <property type="entry name" value="THIOSULFATE SULFURTRANSFERASE RDL2, MITOCHONDRIAL-RELATED"/>
    <property type="match status" value="1"/>
</dbReference>
<dbReference type="GO" id="GO:0004792">
    <property type="term" value="F:thiosulfate-cyanide sulfurtransferase activity"/>
    <property type="evidence" value="ECO:0007669"/>
    <property type="project" value="TreeGrafter"/>
</dbReference>
<dbReference type="SUPFAM" id="SSF52821">
    <property type="entry name" value="Rhodanese/Cell cycle control phosphatase"/>
    <property type="match status" value="1"/>
</dbReference>
<dbReference type="Gene3D" id="3.40.250.10">
    <property type="entry name" value="Rhodanese-like domain"/>
    <property type="match status" value="1"/>
</dbReference>
<dbReference type="SMART" id="SM00450">
    <property type="entry name" value="RHOD"/>
    <property type="match status" value="1"/>
</dbReference>
<dbReference type="InterPro" id="IPR036873">
    <property type="entry name" value="Rhodanese-like_dom_sf"/>
</dbReference>
<sequence length="155" mass="17783">MLTVSDLLKAALQRVQELMPWDLVERLKENPELLLLDVREPAEFLAMHIPGSLHVARGVLEAACEWDFDDTCPELVRARDREIVVVCRSGHRSVFAAEVMQRMGYSRVLSLKTGLRGWNDYEEKLVDGSGRQVEAEEADSFFLSRVREEQKKPKE</sequence>
<protein>
    <submittedName>
        <fullName evidence="2">Rhodanese-like domain-containing protein</fullName>
    </submittedName>
</protein>
<reference evidence="2 3" key="1">
    <citation type="submission" date="2019-07" db="EMBL/GenBank/DDBJ databases">
        <title>Draft genome Sequence of Chlorobium phaeovibrioides sp. strain PhvTcv-s14, from the Phylum Chlorobi.</title>
        <authorList>
            <person name="Babenko V."/>
            <person name="Boldyreva D."/>
            <person name="Kanygina A."/>
            <person name="Selezneva O."/>
            <person name="Akopiyan T."/>
            <person name="Lunina O."/>
        </authorList>
    </citation>
    <scope>NUCLEOTIDE SEQUENCE [LARGE SCALE GENOMIC DNA]</scope>
    <source>
        <strain evidence="2 3">GrTcv12</strain>
    </source>
</reference>
<dbReference type="PANTHER" id="PTHR44086:SF13">
    <property type="entry name" value="THIOSULFATE SULFURTRANSFERASE PSPE"/>
    <property type="match status" value="1"/>
</dbReference>
<dbReference type="AlphaFoldDB" id="A0A5M8I9M6"/>
<evidence type="ECO:0000313" key="2">
    <source>
        <dbReference type="EMBL" id="KAA6231700.1"/>
    </source>
</evidence>
<dbReference type="RefSeq" id="WP_041469657.1">
    <property type="nucleotide sequence ID" value="NZ_RXYJ01000002.1"/>
</dbReference>